<dbReference type="OMA" id="VSCNTIT"/>
<dbReference type="InterPro" id="IPR005200">
    <property type="entry name" value="Endo-beta-glucanase"/>
</dbReference>
<keyword evidence="4" id="KW-0378">Hydrolase</keyword>
<protein>
    <recommendedName>
        <fullName evidence="3">glucan endo-1,3-beta-D-glucosidase</fullName>
        <ecNumber evidence="3">3.2.1.39</ecNumber>
    </recommendedName>
</protein>
<feature type="domain" description="Glycosyl hydrolase family 81 C-terminal" evidence="10">
    <location>
        <begin position="250"/>
        <end position="413"/>
    </location>
</feature>
<dbReference type="PROSITE" id="PS52008">
    <property type="entry name" value="GH81"/>
    <property type="match status" value="1"/>
</dbReference>
<evidence type="ECO:0000259" key="9">
    <source>
        <dbReference type="Pfam" id="PF03639"/>
    </source>
</evidence>
<keyword evidence="5" id="KW-0119">Carbohydrate metabolism</keyword>
<evidence type="ECO:0000256" key="8">
    <source>
        <dbReference type="ARBA" id="ARBA00023326"/>
    </source>
</evidence>
<feature type="domain" description="Glycosyl hydrolase family 81 N-terminal" evidence="9">
    <location>
        <begin position="1"/>
        <end position="238"/>
    </location>
</feature>
<evidence type="ECO:0000313" key="12">
    <source>
        <dbReference type="Proteomes" id="UP000193240"/>
    </source>
</evidence>
<dbReference type="Pfam" id="PF03639">
    <property type="entry name" value="Glyco_hydro_81"/>
    <property type="match status" value="1"/>
</dbReference>
<dbReference type="GO" id="GO:0000272">
    <property type="term" value="P:polysaccharide catabolic process"/>
    <property type="evidence" value="ECO:0007669"/>
    <property type="project" value="UniProtKB-KW"/>
</dbReference>
<dbReference type="Gene3D" id="1.10.287.1170">
    <property type="entry name" value="glycoside hydrolase family 81 endo-[beta] glucanase"/>
    <property type="match status" value="1"/>
</dbReference>
<dbReference type="EC" id="3.2.1.39" evidence="3"/>
<gene>
    <name evidence="11" type="ORF">B5807_00101</name>
</gene>
<name>A0A1Y2MH92_EPING</name>
<evidence type="ECO:0000313" key="11">
    <source>
        <dbReference type="EMBL" id="OSS55179.1"/>
    </source>
</evidence>
<keyword evidence="12" id="KW-1185">Reference proteome</keyword>
<proteinExistence type="inferred from homology"/>
<evidence type="ECO:0000256" key="6">
    <source>
        <dbReference type="ARBA" id="ARBA00023295"/>
    </source>
</evidence>
<dbReference type="PANTHER" id="PTHR31983">
    <property type="entry name" value="ENDO-1,3(4)-BETA-GLUCANASE 1"/>
    <property type="match status" value="1"/>
</dbReference>
<keyword evidence="6" id="KW-0326">Glycosidase</keyword>
<comment type="catalytic activity">
    <reaction evidence="1">
        <text>Hydrolysis of (1-&gt;3)-beta-D-glucosidic linkages in (1-&gt;3)-beta-D-glucans.</text>
        <dbReference type="EC" id="3.2.1.39"/>
    </reaction>
</comment>
<dbReference type="EMBL" id="KZ107838">
    <property type="protein sequence ID" value="OSS55179.1"/>
    <property type="molecule type" value="Genomic_DNA"/>
</dbReference>
<evidence type="ECO:0000259" key="10">
    <source>
        <dbReference type="Pfam" id="PF17652"/>
    </source>
</evidence>
<evidence type="ECO:0000256" key="7">
    <source>
        <dbReference type="ARBA" id="ARBA00023316"/>
    </source>
</evidence>
<dbReference type="STRING" id="105696.A0A1Y2MH92"/>
<organism evidence="11 12">
    <name type="scientific">Epicoccum nigrum</name>
    <name type="common">Soil fungus</name>
    <name type="synonym">Epicoccum purpurascens</name>
    <dbReference type="NCBI Taxonomy" id="105696"/>
    <lineage>
        <taxon>Eukaryota</taxon>
        <taxon>Fungi</taxon>
        <taxon>Dikarya</taxon>
        <taxon>Ascomycota</taxon>
        <taxon>Pezizomycotina</taxon>
        <taxon>Dothideomycetes</taxon>
        <taxon>Pleosporomycetidae</taxon>
        <taxon>Pleosporales</taxon>
        <taxon>Pleosporineae</taxon>
        <taxon>Didymellaceae</taxon>
        <taxon>Epicoccum</taxon>
    </lineage>
</organism>
<comment type="similarity">
    <text evidence="2">Belongs to the glycosyl hydrolase 81 family.</text>
</comment>
<dbReference type="Pfam" id="PF17652">
    <property type="entry name" value="Glyco_hydro81C"/>
    <property type="match status" value="1"/>
</dbReference>
<evidence type="ECO:0000256" key="3">
    <source>
        <dbReference type="ARBA" id="ARBA00012780"/>
    </source>
</evidence>
<accession>A0A1Y2MH92</accession>
<sequence>MILSAAELDTETVLTTDTHLPFSVNINLKVRKGSKEPKVTYPIVQGMAFVTAGYRDAMPMIQTGGRGFSDISKPVMKGTIAKYRIKDYENRDWLVYVIPAPTVAYDASRFLKIDTNTLLGPPAFRGIVQAARNPIGARGEAIYDRAAGTFAAEVVLTAVVDEARAAYSFTYKKVGTSSLLIFALPHHIQSLEQDLNSQVTDIKLRTSTKGSAKALWTDKLTCIETNLPFTMSFGPWSPNVSANTRIHYPPDVLSFIAAVAERDMRRAITDHISPDSHYFAGKALARLATIIWVTKDVLGNDTLAFAGLAKLEQEMKNYVENQQWNPIYYDDSWKGVVSFAGFRVPSADHGNTYYNDHHFHFSYFVYTAAVIGYLNPEWLEQSDNKAWTNMLVKDYAESDYNGRDYPFQRSFDW</sequence>
<evidence type="ECO:0000256" key="1">
    <source>
        <dbReference type="ARBA" id="ARBA00000382"/>
    </source>
</evidence>
<dbReference type="GO" id="GO:0071555">
    <property type="term" value="P:cell wall organization"/>
    <property type="evidence" value="ECO:0007669"/>
    <property type="project" value="UniProtKB-KW"/>
</dbReference>
<dbReference type="InterPro" id="IPR040720">
    <property type="entry name" value="GH81_C"/>
</dbReference>
<dbReference type="PANTHER" id="PTHR31983:SF0">
    <property type="entry name" value="GLUCAN ENDO-1,3-BETA-D-GLUCOSIDASE 2"/>
    <property type="match status" value="1"/>
</dbReference>
<dbReference type="GO" id="GO:0052861">
    <property type="term" value="F:endo-1,3(4)-beta-glucanase activity"/>
    <property type="evidence" value="ECO:0007669"/>
    <property type="project" value="InterPro"/>
</dbReference>
<dbReference type="InterPro" id="IPR040451">
    <property type="entry name" value="GH81_N"/>
</dbReference>
<reference evidence="11 12" key="1">
    <citation type="journal article" date="2017" name="Genome Announc.">
        <title>Genome sequence of the saprophytic ascomycete Epicoccum nigrum ICMP 19927 strain isolated from New Zealand.</title>
        <authorList>
            <person name="Fokin M."/>
            <person name="Fleetwood D."/>
            <person name="Weir B.S."/>
            <person name="Villas-Boas S.G."/>
        </authorList>
    </citation>
    <scope>NUCLEOTIDE SEQUENCE [LARGE SCALE GENOMIC DNA]</scope>
    <source>
        <strain evidence="11 12">ICMP 19927</strain>
    </source>
</reference>
<keyword evidence="8" id="KW-0624">Polysaccharide degradation</keyword>
<evidence type="ECO:0000256" key="5">
    <source>
        <dbReference type="ARBA" id="ARBA00023277"/>
    </source>
</evidence>
<keyword evidence="7" id="KW-0961">Cell wall biogenesis/degradation</keyword>
<dbReference type="AlphaFoldDB" id="A0A1Y2MH92"/>
<dbReference type="GO" id="GO:0042973">
    <property type="term" value="F:glucan endo-1,3-beta-D-glucosidase activity"/>
    <property type="evidence" value="ECO:0007669"/>
    <property type="project" value="UniProtKB-EC"/>
</dbReference>
<dbReference type="Proteomes" id="UP000193240">
    <property type="component" value="Unassembled WGS sequence"/>
</dbReference>
<evidence type="ECO:0000256" key="2">
    <source>
        <dbReference type="ARBA" id="ARBA00010730"/>
    </source>
</evidence>
<dbReference type="InParanoid" id="A0A1Y2MH92"/>
<dbReference type="GO" id="GO:0009986">
    <property type="term" value="C:cell surface"/>
    <property type="evidence" value="ECO:0007669"/>
    <property type="project" value="TreeGrafter"/>
</dbReference>
<evidence type="ECO:0000256" key="4">
    <source>
        <dbReference type="ARBA" id="ARBA00022801"/>
    </source>
</evidence>
<dbReference type="Gene3D" id="2.70.98.30">
    <property type="entry name" value="Golgi alpha-mannosidase II, domain 4"/>
    <property type="match status" value="1"/>
</dbReference>